<keyword evidence="7" id="KW-1185">Reference proteome</keyword>
<dbReference type="InterPro" id="IPR020946">
    <property type="entry name" value="Flavin_mOase-like"/>
</dbReference>
<dbReference type="PANTHER" id="PTHR23023">
    <property type="entry name" value="DIMETHYLANILINE MONOOXYGENASE"/>
    <property type="match status" value="1"/>
</dbReference>
<reference evidence="6" key="1">
    <citation type="submission" date="2021-10" db="EMBL/GenBank/DDBJ databases">
        <authorList>
            <person name="Piombo E."/>
        </authorList>
    </citation>
    <scope>NUCLEOTIDE SEQUENCE</scope>
</reference>
<dbReference type="Proteomes" id="UP000754883">
    <property type="component" value="Unassembled WGS sequence"/>
</dbReference>
<dbReference type="Gene3D" id="3.50.50.60">
    <property type="entry name" value="FAD/NAD(P)-binding domain"/>
    <property type="match status" value="2"/>
</dbReference>
<dbReference type="Pfam" id="PF13450">
    <property type="entry name" value="NAD_binding_8"/>
    <property type="match status" value="1"/>
</dbReference>
<keyword evidence="3" id="KW-0274">FAD</keyword>
<evidence type="ECO:0000256" key="4">
    <source>
        <dbReference type="ARBA" id="ARBA00022857"/>
    </source>
</evidence>
<evidence type="ECO:0000256" key="5">
    <source>
        <dbReference type="ARBA" id="ARBA00023002"/>
    </source>
</evidence>
<evidence type="ECO:0000256" key="3">
    <source>
        <dbReference type="ARBA" id="ARBA00022827"/>
    </source>
</evidence>
<evidence type="ECO:0008006" key="8">
    <source>
        <dbReference type="Google" id="ProtNLM"/>
    </source>
</evidence>
<comment type="caution">
    <text evidence="6">The sequence shown here is derived from an EMBL/GenBank/DDBJ whole genome shotgun (WGS) entry which is preliminary data.</text>
</comment>
<dbReference type="PRINTS" id="PR00419">
    <property type="entry name" value="ADXRDTASE"/>
</dbReference>
<keyword evidence="2" id="KW-0285">Flavoprotein</keyword>
<dbReference type="GO" id="GO:0004499">
    <property type="term" value="F:N,N-dimethylaniline monooxygenase activity"/>
    <property type="evidence" value="ECO:0007669"/>
    <property type="project" value="InterPro"/>
</dbReference>
<dbReference type="Pfam" id="PF00743">
    <property type="entry name" value="FMO-like"/>
    <property type="match status" value="2"/>
</dbReference>
<evidence type="ECO:0000313" key="6">
    <source>
        <dbReference type="EMBL" id="CAG9988204.1"/>
    </source>
</evidence>
<organism evidence="6 7">
    <name type="scientific">Clonostachys byssicola</name>
    <dbReference type="NCBI Taxonomy" id="160290"/>
    <lineage>
        <taxon>Eukaryota</taxon>
        <taxon>Fungi</taxon>
        <taxon>Dikarya</taxon>
        <taxon>Ascomycota</taxon>
        <taxon>Pezizomycotina</taxon>
        <taxon>Sordariomycetes</taxon>
        <taxon>Hypocreomycetidae</taxon>
        <taxon>Hypocreales</taxon>
        <taxon>Bionectriaceae</taxon>
        <taxon>Clonostachys</taxon>
    </lineage>
</organism>
<evidence type="ECO:0000256" key="1">
    <source>
        <dbReference type="ARBA" id="ARBA00009183"/>
    </source>
</evidence>
<dbReference type="GO" id="GO:0050661">
    <property type="term" value="F:NADP binding"/>
    <property type="evidence" value="ECO:0007669"/>
    <property type="project" value="InterPro"/>
</dbReference>
<keyword evidence="5" id="KW-0560">Oxidoreductase</keyword>
<dbReference type="InterPro" id="IPR000960">
    <property type="entry name" value="Flavin_mOase"/>
</dbReference>
<gene>
    <name evidence="6" type="ORF">CBYS24578_00016434</name>
</gene>
<dbReference type="AlphaFoldDB" id="A0A9N9Y096"/>
<dbReference type="GO" id="GO:0050660">
    <property type="term" value="F:flavin adenine dinucleotide binding"/>
    <property type="evidence" value="ECO:0007669"/>
    <property type="project" value="InterPro"/>
</dbReference>
<dbReference type="InterPro" id="IPR050346">
    <property type="entry name" value="FMO-like"/>
</dbReference>
<accession>A0A9N9Y096</accession>
<sequence length="480" mass="53664">MSPIPRRVAVIGAGPSGLAATHALASEKIFDTIRIFDRRAEVGGLWNYDQEPDVFPQATDGSLPSRELNRPESLPGFAPAAAADPDSRTALYYGLDSNVGASTMAFTWAPFPETNSPNSVRRLGLNNASRPHHAIKSWIEDNFKPFLPWLSLSTTVERAEKIDGEWVLTLRKSHQHYGGKDEDYWWTEKFDAVLVASGHYSSPYIPNIPGLIETSKRLPGAFEHSKSYRKADKYVNKNVLIVGGSISATDFITDLHEIVKGKLQLAVRTQSELLQAAYNLPNVQLRPEVKSISSSQDGGVTVTFVDGEIIHNVNHLIFATGYRFSYPYLKPDLVASTRESNRVTGLYQHVFNIEDPTLAFVGNVKAGLTFRVNEYQAVAIARFLAGRSAALPSKDDQRKWETERLALKGPSSNFHEILPDFEPYFNWLAEFAGEPSQDSNGYRLPKWQNSLAEEGLALLEKKAKYWQSIIDSYNRFRAKL</sequence>
<comment type="similarity">
    <text evidence="1">Belongs to the FMO family.</text>
</comment>
<keyword evidence="4" id="KW-0521">NADP</keyword>
<name>A0A9N9Y096_9HYPO</name>
<dbReference type="PIRSF" id="PIRSF000332">
    <property type="entry name" value="FMO"/>
    <property type="match status" value="1"/>
</dbReference>
<evidence type="ECO:0000313" key="7">
    <source>
        <dbReference type="Proteomes" id="UP000754883"/>
    </source>
</evidence>
<dbReference type="InterPro" id="IPR036188">
    <property type="entry name" value="FAD/NAD-bd_sf"/>
</dbReference>
<protein>
    <recommendedName>
        <fullName evidence="8">Dimethylaniline monooxygenase</fullName>
    </recommendedName>
</protein>
<dbReference type="OrthoDB" id="66881at2759"/>
<dbReference type="EMBL" id="CABFNO020001448">
    <property type="protein sequence ID" value="CAG9988204.1"/>
    <property type="molecule type" value="Genomic_DNA"/>
</dbReference>
<evidence type="ECO:0000256" key="2">
    <source>
        <dbReference type="ARBA" id="ARBA00022630"/>
    </source>
</evidence>
<dbReference type="SUPFAM" id="SSF51905">
    <property type="entry name" value="FAD/NAD(P)-binding domain"/>
    <property type="match status" value="2"/>
</dbReference>
<proteinExistence type="inferred from homology"/>